<evidence type="ECO:0000256" key="2">
    <source>
        <dbReference type="SAM" id="MobiDB-lite"/>
    </source>
</evidence>
<comment type="caution">
    <text evidence="3">The sequence shown here is derived from an EMBL/GenBank/DDBJ whole genome shotgun (WGS) entry which is preliminary data.</text>
</comment>
<reference evidence="3 4" key="1">
    <citation type="journal article" date="2022" name="bioRxiv">
        <title>Genomics of Preaxostyla Flagellates Illuminates Evolutionary Transitions and the Path Towards Mitochondrial Loss.</title>
        <authorList>
            <person name="Novak L.V.F."/>
            <person name="Treitli S.C."/>
            <person name="Pyrih J."/>
            <person name="Halakuc P."/>
            <person name="Pipaliya S.V."/>
            <person name="Vacek V."/>
            <person name="Brzon O."/>
            <person name="Soukal P."/>
            <person name="Eme L."/>
            <person name="Dacks J.B."/>
            <person name="Karnkowska A."/>
            <person name="Elias M."/>
            <person name="Hampl V."/>
        </authorList>
    </citation>
    <scope>NUCLEOTIDE SEQUENCE [LARGE SCALE GENOMIC DNA]</scope>
    <source>
        <strain evidence="3">NAU3</strain>
        <tissue evidence="3">Gut</tissue>
    </source>
</reference>
<keyword evidence="1" id="KW-0175">Coiled coil</keyword>
<proteinExistence type="predicted"/>
<feature type="compositionally biased region" description="Polar residues" evidence="2">
    <location>
        <begin position="254"/>
        <end position="265"/>
    </location>
</feature>
<name>A0ABQ9YLC5_9EUKA</name>
<feature type="compositionally biased region" description="Polar residues" evidence="2">
    <location>
        <begin position="496"/>
        <end position="514"/>
    </location>
</feature>
<accession>A0ABQ9YLC5</accession>
<protein>
    <submittedName>
        <fullName evidence="3">Uncharacterized protein</fullName>
    </submittedName>
</protein>
<evidence type="ECO:0000313" key="3">
    <source>
        <dbReference type="EMBL" id="KAK2964559.1"/>
    </source>
</evidence>
<feature type="compositionally biased region" description="Acidic residues" evidence="2">
    <location>
        <begin position="243"/>
        <end position="253"/>
    </location>
</feature>
<organism evidence="3 4">
    <name type="scientific">Blattamonas nauphoetae</name>
    <dbReference type="NCBI Taxonomy" id="2049346"/>
    <lineage>
        <taxon>Eukaryota</taxon>
        <taxon>Metamonada</taxon>
        <taxon>Preaxostyla</taxon>
        <taxon>Oxymonadida</taxon>
        <taxon>Blattamonas</taxon>
    </lineage>
</organism>
<evidence type="ECO:0000313" key="4">
    <source>
        <dbReference type="Proteomes" id="UP001281761"/>
    </source>
</evidence>
<feature type="coiled-coil region" evidence="1">
    <location>
        <begin position="5"/>
        <end position="32"/>
    </location>
</feature>
<keyword evidence="4" id="KW-1185">Reference proteome</keyword>
<sequence>MKTEENIAKEKLEAVIRRRHEAEDRCSSAKNSRDSARALNKEIVTKTTKERESLSKSITSFQNAIKEHWVKYQHFESEREKLLQKFDRSLRYDGVNRTLNDLKEVGALINERQRNPQIKSNDHSRAAVDGIAATIKAHQEHLFSLNCEFHSISQLALPPNRTDTLEDLSTPISLRQIITEPSSTSSGHTTITNEMDALSTSPSSFTPFGMPHPTPPTNPRPFPKRRQAILPIHYGDESLTEMNFDDSQDETDDTNTQPSTSSDSNPLPPQIFRLPLSMTRSYIKYDFSQQQRLIEKRAPLLQRGMEQELRQLGLNIIVSLIEDQALLMFSSSSLIPSMLEQQDPLSLVLNDRPFEPTTPAAARLMSETLRRVVTTPSHRTSTSSNPLPFSFTPSKLSTPASKSLPLPTPFLSRSPLSLNPFTDSLSLRPLSEKTHTLAERYNSLTKIRTAYLNGTMAIEMELNRLEQYRERWRARRKAEAGWEWSPPEQLPIAQETRSNEMVSLSRTPQITSTANKDRRKTVQFGTSTLTPYSPQTFLSTHPLETPILSQVLSSVSSTLNQRTVQSP</sequence>
<feature type="compositionally biased region" description="Pro residues" evidence="2">
    <location>
        <begin position="210"/>
        <end position="221"/>
    </location>
</feature>
<gene>
    <name evidence="3" type="ORF">BLNAU_475</name>
</gene>
<feature type="region of interest" description="Disordered" evidence="2">
    <location>
        <begin position="373"/>
        <end position="400"/>
    </location>
</feature>
<dbReference type="EMBL" id="JARBJD010000002">
    <property type="protein sequence ID" value="KAK2964559.1"/>
    <property type="molecule type" value="Genomic_DNA"/>
</dbReference>
<dbReference type="Proteomes" id="UP001281761">
    <property type="component" value="Unassembled WGS sequence"/>
</dbReference>
<feature type="region of interest" description="Disordered" evidence="2">
    <location>
        <begin position="496"/>
        <end position="520"/>
    </location>
</feature>
<feature type="region of interest" description="Disordered" evidence="2">
    <location>
        <begin position="197"/>
        <end position="222"/>
    </location>
</feature>
<feature type="compositionally biased region" description="Polar residues" evidence="2">
    <location>
        <begin position="374"/>
        <end position="400"/>
    </location>
</feature>
<evidence type="ECO:0000256" key="1">
    <source>
        <dbReference type="SAM" id="Coils"/>
    </source>
</evidence>
<feature type="region of interest" description="Disordered" evidence="2">
    <location>
        <begin position="242"/>
        <end position="270"/>
    </location>
</feature>